<dbReference type="InterPro" id="IPR003663">
    <property type="entry name" value="Sugar/inositol_transpt"/>
</dbReference>
<name>A0A2R6NHZ1_9APHY</name>
<keyword evidence="4 9" id="KW-0812">Transmembrane</keyword>
<gene>
    <name evidence="11" type="ORF">PHLCEN_2v12109</name>
</gene>
<keyword evidence="6 9" id="KW-0472">Membrane</keyword>
<dbReference type="PANTHER" id="PTHR48022:SF2">
    <property type="entry name" value="PLASTIDIC GLUCOSE TRANSPORTER 4"/>
    <property type="match status" value="1"/>
</dbReference>
<dbReference type="Proteomes" id="UP000186601">
    <property type="component" value="Unassembled WGS sequence"/>
</dbReference>
<dbReference type="InterPro" id="IPR005828">
    <property type="entry name" value="MFS_sugar_transport-like"/>
</dbReference>
<dbReference type="Pfam" id="PF00083">
    <property type="entry name" value="Sugar_tr"/>
    <property type="match status" value="1"/>
</dbReference>
<feature type="transmembrane region" description="Helical" evidence="9">
    <location>
        <begin position="52"/>
        <end position="71"/>
    </location>
</feature>
<dbReference type="GO" id="GO:0016020">
    <property type="term" value="C:membrane"/>
    <property type="evidence" value="ECO:0007669"/>
    <property type="project" value="UniProtKB-SubCell"/>
</dbReference>
<evidence type="ECO:0000256" key="1">
    <source>
        <dbReference type="ARBA" id="ARBA00004141"/>
    </source>
</evidence>
<dbReference type="EMBL" id="MLYV02001229">
    <property type="protein sequence ID" value="PSR72005.1"/>
    <property type="molecule type" value="Genomic_DNA"/>
</dbReference>
<dbReference type="PRINTS" id="PR00171">
    <property type="entry name" value="SUGRTRNSPORT"/>
</dbReference>
<sequence length="328" mass="35094">METEPRITEAEQEGGCSPIPQPPISSLLRRLPFLTRGSQRARDSPDSSSVHVPNYVWCTVFTAVGGFLFGFDTGSIGPVTVMPQFQQHFFKTGGSIDPTTQGLIVSSILLTASLASLFSGPLSNRISRTRTMALGAIVFAIGSAVACASGPLAQLFLGRCIAGAGEGLFLSAITVYTIEIAPASSRGRLGSVVQLLITMGIASGYFVCYGTSRIHTSLSWRFPLGMQATVAAIFAAGCPFLPHSPRWLHHVGRHADARAAWEKLGVSAADVEKTEETAEREETRRGSFWDETKQMFKKGIRGRTALGVFLSAMQQASGIDGVLYASFL</sequence>
<evidence type="ECO:0000313" key="12">
    <source>
        <dbReference type="Proteomes" id="UP000186601"/>
    </source>
</evidence>
<evidence type="ECO:0000259" key="10">
    <source>
        <dbReference type="PROSITE" id="PS50850"/>
    </source>
</evidence>
<comment type="caution">
    <text evidence="11">The sequence shown here is derived from an EMBL/GenBank/DDBJ whole genome shotgun (WGS) entry which is preliminary data.</text>
</comment>
<dbReference type="PANTHER" id="PTHR48022">
    <property type="entry name" value="PLASTIDIC GLUCOSE TRANSPORTER 4"/>
    <property type="match status" value="1"/>
</dbReference>
<dbReference type="InterPro" id="IPR005829">
    <property type="entry name" value="Sugar_transporter_CS"/>
</dbReference>
<dbReference type="STRING" id="98765.A0A2R6NHZ1"/>
<evidence type="ECO:0000256" key="6">
    <source>
        <dbReference type="ARBA" id="ARBA00023136"/>
    </source>
</evidence>
<dbReference type="InterPro" id="IPR020846">
    <property type="entry name" value="MFS_dom"/>
</dbReference>
<dbReference type="AlphaFoldDB" id="A0A2R6NHZ1"/>
<evidence type="ECO:0000256" key="8">
    <source>
        <dbReference type="SAM" id="MobiDB-lite"/>
    </source>
</evidence>
<comment type="catalytic activity">
    <reaction evidence="7">
        <text>myo-inositol(out) + H(+)(out) = myo-inositol(in) + H(+)(in)</text>
        <dbReference type="Rhea" id="RHEA:60364"/>
        <dbReference type="ChEBI" id="CHEBI:15378"/>
        <dbReference type="ChEBI" id="CHEBI:17268"/>
    </reaction>
</comment>
<keyword evidence="3" id="KW-0813">Transport</keyword>
<protein>
    <recommendedName>
        <fullName evidence="10">Major facilitator superfamily (MFS) profile domain-containing protein</fullName>
    </recommendedName>
</protein>
<evidence type="ECO:0000256" key="4">
    <source>
        <dbReference type="ARBA" id="ARBA00022692"/>
    </source>
</evidence>
<organism evidence="11 12">
    <name type="scientific">Hermanssonia centrifuga</name>
    <dbReference type="NCBI Taxonomy" id="98765"/>
    <lineage>
        <taxon>Eukaryota</taxon>
        <taxon>Fungi</taxon>
        <taxon>Dikarya</taxon>
        <taxon>Basidiomycota</taxon>
        <taxon>Agaricomycotina</taxon>
        <taxon>Agaricomycetes</taxon>
        <taxon>Polyporales</taxon>
        <taxon>Meruliaceae</taxon>
        <taxon>Hermanssonia</taxon>
    </lineage>
</organism>
<dbReference type="Gene3D" id="1.20.1250.20">
    <property type="entry name" value="MFS general substrate transporter like domains"/>
    <property type="match status" value="1"/>
</dbReference>
<dbReference type="PROSITE" id="PS50850">
    <property type="entry name" value="MFS"/>
    <property type="match status" value="1"/>
</dbReference>
<comment type="similarity">
    <text evidence="2">Belongs to the major facilitator superfamily. Sugar transporter (TC 2.A.1.1) family.</text>
</comment>
<evidence type="ECO:0000313" key="11">
    <source>
        <dbReference type="EMBL" id="PSR72005.1"/>
    </source>
</evidence>
<dbReference type="PROSITE" id="PS00217">
    <property type="entry name" value="SUGAR_TRANSPORT_2"/>
    <property type="match status" value="1"/>
</dbReference>
<dbReference type="OrthoDB" id="5399138at2759"/>
<evidence type="ECO:0000256" key="3">
    <source>
        <dbReference type="ARBA" id="ARBA00022448"/>
    </source>
</evidence>
<keyword evidence="5 9" id="KW-1133">Transmembrane helix</keyword>
<feature type="transmembrane region" description="Helical" evidence="9">
    <location>
        <begin position="134"/>
        <end position="155"/>
    </location>
</feature>
<dbReference type="InterPro" id="IPR050360">
    <property type="entry name" value="MFS_Sugar_Transporters"/>
</dbReference>
<dbReference type="InterPro" id="IPR036259">
    <property type="entry name" value="MFS_trans_sf"/>
</dbReference>
<evidence type="ECO:0000256" key="5">
    <source>
        <dbReference type="ARBA" id="ARBA00022989"/>
    </source>
</evidence>
<proteinExistence type="inferred from homology"/>
<feature type="transmembrane region" description="Helical" evidence="9">
    <location>
        <begin position="103"/>
        <end position="122"/>
    </location>
</feature>
<reference evidence="11 12" key="1">
    <citation type="submission" date="2018-02" db="EMBL/GenBank/DDBJ databases">
        <title>Genome sequence of the basidiomycete white-rot fungus Phlebia centrifuga.</title>
        <authorList>
            <person name="Granchi Z."/>
            <person name="Peng M."/>
            <person name="de Vries R.P."/>
            <person name="Hilden K."/>
            <person name="Makela M.R."/>
            <person name="Grigoriev I."/>
            <person name="Riley R."/>
        </authorList>
    </citation>
    <scope>NUCLEOTIDE SEQUENCE [LARGE SCALE GENOMIC DNA]</scope>
    <source>
        <strain evidence="11 12">FBCC195</strain>
    </source>
</reference>
<accession>A0A2R6NHZ1</accession>
<evidence type="ECO:0000256" key="2">
    <source>
        <dbReference type="ARBA" id="ARBA00010992"/>
    </source>
</evidence>
<keyword evidence="12" id="KW-1185">Reference proteome</keyword>
<feature type="region of interest" description="Disordered" evidence="8">
    <location>
        <begin position="1"/>
        <end position="25"/>
    </location>
</feature>
<evidence type="ECO:0000256" key="9">
    <source>
        <dbReference type="SAM" id="Phobius"/>
    </source>
</evidence>
<feature type="domain" description="Major facilitator superfamily (MFS) profile" evidence="10">
    <location>
        <begin position="58"/>
        <end position="328"/>
    </location>
</feature>
<dbReference type="SUPFAM" id="SSF103473">
    <property type="entry name" value="MFS general substrate transporter"/>
    <property type="match status" value="1"/>
</dbReference>
<comment type="subcellular location">
    <subcellularLocation>
        <location evidence="1">Membrane</location>
        <topology evidence="1">Multi-pass membrane protein</topology>
    </subcellularLocation>
</comment>
<evidence type="ECO:0000256" key="7">
    <source>
        <dbReference type="ARBA" id="ARBA00049119"/>
    </source>
</evidence>
<dbReference type="GO" id="GO:0005351">
    <property type="term" value="F:carbohydrate:proton symporter activity"/>
    <property type="evidence" value="ECO:0007669"/>
    <property type="project" value="TreeGrafter"/>
</dbReference>